<keyword evidence="1" id="KW-0812">Transmembrane</keyword>
<dbReference type="Proteomes" id="UP000188603">
    <property type="component" value="Chromosome"/>
</dbReference>
<feature type="transmembrane region" description="Helical" evidence="1">
    <location>
        <begin position="29"/>
        <end position="46"/>
    </location>
</feature>
<evidence type="ECO:0000313" key="3">
    <source>
        <dbReference type="Proteomes" id="UP000188603"/>
    </source>
</evidence>
<keyword evidence="1" id="KW-0472">Membrane</keyword>
<dbReference type="KEGG" id="ntr:B0W44_07955"/>
<accession>A0A1U9K6P8</accession>
<sequence>MGSWGFTAIGVFLANLAEASSLKELLVPIMLFPMSVPLLIAIIRLTEMALYPTVELGMSLWIVLLIAYNVLFTVVPLLLFDVLLEV</sequence>
<name>A0A1U9K6P8_9BACL</name>
<feature type="transmembrane region" description="Helical" evidence="1">
    <location>
        <begin position="58"/>
        <end position="80"/>
    </location>
</feature>
<protein>
    <submittedName>
        <fullName evidence="2">Uncharacterized protein</fullName>
    </submittedName>
</protein>
<keyword evidence="1" id="KW-1133">Transmembrane helix</keyword>
<proteinExistence type="predicted"/>
<reference evidence="2 3" key="1">
    <citation type="journal article" date="2015" name="Int. J. Syst. Evol. Microbiol.">
        <title>Novibacillus thermophilus gen. nov., sp. nov., a Gram-staining-negative and moderately thermophilic member of the family Thermoactinomycetaceae.</title>
        <authorList>
            <person name="Yang G."/>
            <person name="Chen J."/>
            <person name="Zhou S."/>
        </authorList>
    </citation>
    <scope>NUCLEOTIDE SEQUENCE [LARGE SCALE GENOMIC DNA]</scope>
    <source>
        <strain evidence="2 3">SG-1</strain>
    </source>
</reference>
<evidence type="ECO:0000256" key="1">
    <source>
        <dbReference type="SAM" id="Phobius"/>
    </source>
</evidence>
<organism evidence="2 3">
    <name type="scientific">Novibacillus thermophilus</name>
    <dbReference type="NCBI Taxonomy" id="1471761"/>
    <lineage>
        <taxon>Bacteria</taxon>
        <taxon>Bacillati</taxon>
        <taxon>Bacillota</taxon>
        <taxon>Bacilli</taxon>
        <taxon>Bacillales</taxon>
        <taxon>Thermoactinomycetaceae</taxon>
        <taxon>Novibacillus</taxon>
    </lineage>
</organism>
<dbReference type="AlphaFoldDB" id="A0A1U9K6P8"/>
<dbReference type="STRING" id="1471761.B0W44_07955"/>
<keyword evidence="3" id="KW-1185">Reference proteome</keyword>
<gene>
    <name evidence="2" type="ORF">B0W44_07955</name>
</gene>
<dbReference type="EMBL" id="CP019699">
    <property type="protein sequence ID" value="AQS55737.1"/>
    <property type="molecule type" value="Genomic_DNA"/>
</dbReference>
<evidence type="ECO:0000313" key="2">
    <source>
        <dbReference type="EMBL" id="AQS55737.1"/>
    </source>
</evidence>